<dbReference type="InterPro" id="IPR036116">
    <property type="entry name" value="FN3_sf"/>
</dbReference>
<dbReference type="Proteomes" id="UP000294650">
    <property type="component" value="Unassembled WGS sequence"/>
</dbReference>
<evidence type="ECO:0000259" key="3">
    <source>
        <dbReference type="PROSITE" id="PS51688"/>
    </source>
</evidence>
<proteinExistence type="predicted"/>
<evidence type="ECO:0000259" key="2">
    <source>
        <dbReference type="PROSITE" id="PS50853"/>
    </source>
</evidence>
<evidence type="ECO:0000256" key="1">
    <source>
        <dbReference type="SAM" id="Coils"/>
    </source>
</evidence>
<feature type="domain" description="Fibronectin type-III" evidence="2">
    <location>
        <begin position="414"/>
        <end position="509"/>
    </location>
</feature>
<dbReference type="Pfam" id="PF06605">
    <property type="entry name" value="Prophage_tail"/>
    <property type="match status" value="1"/>
</dbReference>
<reference evidence="4 5" key="1">
    <citation type="submission" date="2019-03" db="EMBL/GenBank/DDBJ databases">
        <title>Genomic Encyclopedia of Type Strains, Phase IV (KMG-IV): sequencing the most valuable type-strain genomes for metagenomic binning, comparative biology and taxonomic classification.</title>
        <authorList>
            <person name="Goeker M."/>
        </authorList>
    </citation>
    <scope>NUCLEOTIDE SEQUENCE [LARGE SCALE GENOMIC DNA]</scope>
    <source>
        <strain evidence="4 5">DSM 25894</strain>
    </source>
</reference>
<dbReference type="Gene3D" id="2.60.40.10">
    <property type="entry name" value="Immunoglobulins"/>
    <property type="match status" value="1"/>
</dbReference>
<dbReference type="InterPro" id="IPR010572">
    <property type="entry name" value="Tail_dom"/>
</dbReference>
<keyword evidence="5" id="KW-1185">Reference proteome</keyword>
<feature type="coiled-coil region" evidence="1">
    <location>
        <begin position="978"/>
        <end position="1026"/>
    </location>
</feature>
<dbReference type="NCBIfam" id="TIGR01665">
    <property type="entry name" value="put_anti_recept"/>
    <property type="match status" value="1"/>
</dbReference>
<organism evidence="4 5">
    <name type="scientific">Melghiribacillus thermohalophilus</name>
    <dbReference type="NCBI Taxonomy" id="1324956"/>
    <lineage>
        <taxon>Bacteria</taxon>
        <taxon>Bacillati</taxon>
        <taxon>Bacillota</taxon>
        <taxon>Bacilli</taxon>
        <taxon>Bacillales</taxon>
        <taxon>Bacillaceae</taxon>
        <taxon>Melghiribacillus</taxon>
    </lineage>
</organism>
<sequence>MDSTALFYFDKNMDFQFYLSNEQPETCPYYSAPHKESLDLTNDFEVRLPANYPETDAIAEGGYIGFWDREADFQLFKIVLIEEEDSPEQGLVRALYCRHVFEELADLPVEDKRLQNAAAAEAIDRALELQTKWQRGNVADLGLNSTNFYYESIMEALFDIQNIWGGEIKPRIEIDENNRVTGFYVDLPLRRGSDTGLRIEVDRNARHIKRKYDEEGIKTAIYPRGKGQETGDGYTRRLTIADVEWSTANGDPVDKPLGQEWIGDPDALQEYGIDDGNGIKIHRFGFVNFDEDEDPDALIQKGWETLQELKNPRVQYEASAEALALEGEPIQLGDTVAVVDYNFVPAIVIKARVIELTYYKDTGEINIKLGNFMPAFSKQNEAVQKKLDELGGKTGAIEQGESGPVTDDDFEDITPEAPQNVSATGLFKTISLKWYYDPSYNIAAYEVYGSRIEGFNPDETTLLYRGKTGGFVHDVGATNQQWYYRVRAINPHGTPGPFSDEVSTQTLKINAETDVQDYTITKQLLAQEALIEQVHLNEAIITDAHIAGRLSANVIQVGPGTAFDPGYDPSTKETPEGAQQKADQAYNSVIDLWGYDTTFIDGGKIYTNTITADKINVSRLSALSSNIGTINAGEIYGVYIEGSEIAQKGPDGSMVIDEEGLKNYDANNNLRTLITTSNHSFQSFSLAAIYFEPDNPWWEFIVGTGAHGLGDGVIGFTNPQNDRKLNIWNDGSGSSIELITNTVIVPNLEPNLIRKPFGDFRIESMSGYAALASYSDIVYLQSGAGEVRTTDWLSASNFVDLRTKRILFENTEIMNFLESAPSYPHVTMDYPGQFRFYMLGGTEVLAVRDDIGSLDNRSIRMPGLEHYTTSSSPNLYISGAWNVSRSTSARKWKRDIEPLDEYYAEQFFEQAQPVWYRSKCPADPSHYGYYGYIADDLADIEPRLVKFRDYDEKGVPYSIKEPEGVHYDRIPALLHVVMKKDRKRIEQLERKNRELNVRVDDLERIEVEIMAKLEDIQNRLLSLEKEGA</sequence>
<evidence type="ECO:0000313" key="4">
    <source>
        <dbReference type="EMBL" id="TCT23397.1"/>
    </source>
</evidence>
<dbReference type="InterPro" id="IPR013783">
    <property type="entry name" value="Ig-like_fold"/>
</dbReference>
<protein>
    <submittedName>
        <fullName evidence="4">Phage minor structural protein</fullName>
    </submittedName>
</protein>
<dbReference type="InterPro" id="IPR030392">
    <property type="entry name" value="S74_ICA"/>
</dbReference>
<dbReference type="EMBL" id="SMAN01000007">
    <property type="protein sequence ID" value="TCT23397.1"/>
    <property type="molecule type" value="Genomic_DNA"/>
</dbReference>
<comment type="caution">
    <text evidence="4">The sequence shown here is derived from an EMBL/GenBank/DDBJ whole genome shotgun (WGS) entry which is preliminary data.</text>
</comment>
<dbReference type="PROSITE" id="PS51688">
    <property type="entry name" value="ICA"/>
    <property type="match status" value="1"/>
</dbReference>
<dbReference type="OrthoDB" id="2240714at2"/>
<keyword evidence="1" id="KW-0175">Coiled coil</keyword>
<feature type="domain" description="Peptidase S74" evidence="3">
    <location>
        <begin position="888"/>
        <end position="992"/>
    </location>
</feature>
<dbReference type="AlphaFoldDB" id="A0A4R3N4S9"/>
<dbReference type="PROSITE" id="PS50853">
    <property type="entry name" value="FN3"/>
    <property type="match status" value="1"/>
</dbReference>
<dbReference type="SUPFAM" id="SSF49265">
    <property type="entry name" value="Fibronectin type III"/>
    <property type="match status" value="1"/>
</dbReference>
<accession>A0A4R3N4S9</accession>
<dbReference type="RefSeq" id="WP_132371565.1">
    <property type="nucleotide sequence ID" value="NZ_SMAN01000007.1"/>
</dbReference>
<gene>
    <name evidence="4" type="ORF">EDD68_107111</name>
</gene>
<evidence type="ECO:0000313" key="5">
    <source>
        <dbReference type="Proteomes" id="UP000294650"/>
    </source>
</evidence>
<name>A0A4R3N4S9_9BACI</name>
<dbReference type="InterPro" id="IPR007119">
    <property type="entry name" value="Phage_tail_spike_N"/>
</dbReference>
<dbReference type="InterPro" id="IPR003961">
    <property type="entry name" value="FN3_dom"/>
</dbReference>